<protein>
    <submittedName>
        <fullName evidence="1">Uncharacterized protein</fullName>
    </submittedName>
</protein>
<dbReference type="EMBL" id="VDEP01000003">
    <property type="protein sequence ID" value="KAA1138347.1"/>
    <property type="molecule type" value="Genomic_DNA"/>
</dbReference>
<name>A0A5B0SKJ8_PUCGR</name>
<comment type="caution">
    <text evidence="1">The sequence shown here is derived from an EMBL/GenBank/DDBJ whole genome shotgun (WGS) entry which is preliminary data.</text>
</comment>
<dbReference type="AlphaFoldDB" id="A0A5B0SKJ8"/>
<organism evidence="1 2">
    <name type="scientific">Puccinia graminis f. sp. tritici</name>
    <dbReference type="NCBI Taxonomy" id="56615"/>
    <lineage>
        <taxon>Eukaryota</taxon>
        <taxon>Fungi</taxon>
        <taxon>Dikarya</taxon>
        <taxon>Basidiomycota</taxon>
        <taxon>Pucciniomycotina</taxon>
        <taxon>Pucciniomycetes</taxon>
        <taxon>Pucciniales</taxon>
        <taxon>Pucciniaceae</taxon>
        <taxon>Puccinia</taxon>
    </lineage>
</organism>
<gene>
    <name evidence="1" type="ORF">PGTUg99_032334</name>
</gene>
<evidence type="ECO:0000313" key="1">
    <source>
        <dbReference type="EMBL" id="KAA1138347.1"/>
    </source>
</evidence>
<sequence length="115" mass="11878">MPFTLAMASDRVEYTMIAVVGADSGTKQCCMLPNSRNAIRTSSSEVGDTDQSRIIAQHPSSSYPTTPAGVGSLDAVLVSGDAILLIPDRISATGMTFCLSPSAAGWLASNVPVSL</sequence>
<evidence type="ECO:0000313" key="2">
    <source>
        <dbReference type="Proteomes" id="UP000325313"/>
    </source>
</evidence>
<dbReference type="Proteomes" id="UP000325313">
    <property type="component" value="Unassembled WGS sequence"/>
</dbReference>
<proteinExistence type="predicted"/>
<reference evidence="1 2" key="1">
    <citation type="submission" date="2019-05" db="EMBL/GenBank/DDBJ databases">
        <title>Emergence of the Ug99 lineage of the wheat stem rust pathogen through somatic hybridization.</title>
        <authorList>
            <person name="Li F."/>
            <person name="Upadhyaya N.M."/>
            <person name="Sperschneider J."/>
            <person name="Matny O."/>
            <person name="Nguyen-Phuc H."/>
            <person name="Mago R."/>
            <person name="Raley C."/>
            <person name="Miller M.E."/>
            <person name="Silverstein K.A.T."/>
            <person name="Henningsen E."/>
            <person name="Hirsch C.D."/>
            <person name="Visser B."/>
            <person name="Pretorius Z.A."/>
            <person name="Steffenson B.J."/>
            <person name="Schwessinger B."/>
            <person name="Dodds P.N."/>
            <person name="Figueroa M."/>
        </authorList>
    </citation>
    <scope>NUCLEOTIDE SEQUENCE [LARGE SCALE GENOMIC DNA]</scope>
    <source>
        <strain evidence="1 2">Ug99</strain>
    </source>
</reference>
<accession>A0A5B0SKJ8</accession>